<dbReference type="EMBL" id="HBGQ01080935">
    <property type="protein sequence ID" value="CAD9508431.1"/>
    <property type="molecule type" value="Transcribed_RNA"/>
</dbReference>
<sequence>MEQSVTEIGTVEKEQEANVIEHRRLLRQAELGLDDAIKAGNVPEAALRSYENLVMQTQEAAKKEEAVLDKTRHYKSMLKEELSFASKEMMVLDEELNALIASSEQGEAMILDFGAGLQKVETAAKNLAAANLTQLIALIRSVREQTQKASEEYIKINKTLALTKEFVGEEKQTIVREKARMDKVRQALTEAEARQDGEQSEFREAKEALKQAAGKELALRKKFEALSATLDQGVQANKAALRKLQHSVPEIVRQHNLVLLDCLSSW</sequence>
<feature type="coiled-coil region" evidence="1">
    <location>
        <begin position="47"/>
        <end position="95"/>
    </location>
</feature>
<dbReference type="Pfam" id="PF09486">
    <property type="entry name" value="HrpB7"/>
    <property type="match status" value="1"/>
</dbReference>
<dbReference type="InterPro" id="IPR013392">
    <property type="entry name" value="T3SS_HrpB7"/>
</dbReference>
<reference evidence="2" key="1">
    <citation type="submission" date="2021-01" db="EMBL/GenBank/DDBJ databases">
        <authorList>
            <person name="Corre E."/>
            <person name="Pelletier E."/>
            <person name="Niang G."/>
            <person name="Scheremetjew M."/>
            <person name="Finn R."/>
            <person name="Kale V."/>
            <person name="Holt S."/>
            <person name="Cochrane G."/>
            <person name="Meng A."/>
            <person name="Brown T."/>
            <person name="Cohen L."/>
        </authorList>
    </citation>
    <scope>NUCLEOTIDE SEQUENCE</scope>
    <source>
        <strain evidence="2">CCMP2222</strain>
    </source>
</reference>
<organism evidence="2">
    <name type="scientific">Alexandrium andersonii</name>
    <dbReference type="NCBI Taxonomy" id="327968"/>
    <lineage>
        <taxon>Eukaryota</taxon>
        <taxon>Sar</taxon>
        <taxon>Alveolata</taxon>
        <taxon>Dinophyceae</taxon>
        <taxon>Gonyaulacales</taxon>
        <taxon>Pyrocystaceae</taxon>
        <taxon>Alexandrium</taxon>
    </lineage>
</organism>
<keyword evidence="1" id="KW-0175">Coiled coil</keyword>
<feature type="coiled-coil region" evidence="1">
    <location>
        <begin position="174"/>
        <end position="208"/>
    </location>
</feature>
<proteinExistence type="predicted"/>
<dbReference type="AlphaFoldDB" id="A0A7S2MXM9"/>
<protein>
    <submittedName>
        <fullName evidence="2">Uncharacterized protein</fullName>
    </submittedName>
</protein>
<evidence type="ECO:0000313" key="2">
    <source>
        <dbReference type="EMBL" id="CAD9508431.1"/>
    </source>
</evidence>
<evidence type="ECO:0000256" key="1">
    <source>
        <dbReference type="SAM" id="Coils"/>
    </source>
</evidence>
<name>A0A7S2MXM9_9DINO</name>
<gene>
    <name evidence="2" type="ORF">AAND1436_LOCUS38669</name>
</gene>
<accession>A0A7S2MXM9</accession>